<dbReference type="CDD" id="cd07067">
    <property type="entry name" value="HP_PGM_like"/>
    <property type="match status" value="1"/>
</dbReference>
<dbReference type="InterPro" id="IPR013078">
    <property type="entry name" value="His_Pase_superF_clade-1"/>
</dbReference>
<gene>
    <name evidence="2" type="ORF">SAMN04488108_0964</name>
</gene>
<organism evidence="2 3">
    <name type="scientific">Algoriphagus zhangzhouensis</name>
    <dbReference type="NCBI Taxonomy" id="1073327"/>
    <lineage>
        <taxon>Bacteria</taxon>
        <taxon>Pseudomonadati</taxon>
        <taxon>Bacteroidota</taxon>
        <taxon>Cytophagia</taxon>
        <taxon>Cytophagales</taxon>
        <taxon>Cyclobacteriaceae</taxon>
        <taxon>Algoriphagus</taxon>
    </lineage>
</organism>
<reference evidence="3" key="1">
    <citation type="submission" date="2016-12" db="EMBL/GenBank/DDBJ databases">
        <authorList>
            <person name="Varghese N."/>
            <person name="Submissions S."/>
        </authorList>
    </citation>
    <scope>NUCLEOTIDE SEQUENCE [LARGE SCALE GENOMIC DNA]</scope>
    <source>
        <strain evidence="3">DSM 25035</strain>
    </source>
</reference>
<dbReference type="InterPro" id="IPR029033">
    <property type="entry name" value="His_PPase_superfam"/>
</dbReference>
<keyword evidence="3" id="KW-1185">Reference proteome</keyword>
<accession>A0A1M7Z6Y8</accession>
<dbReference type="AlphaFoldDB" id="A0A1M7Z6Y8"/>
<dbReference type="SUPFAM" id="SSF53254">
    <property type="entry name" value="Phosphoglycerate mutase-like"/>
    <property type="match status" value="1"/>
</dbReference>
<dbReference type="STRING" id="1073327.SAMN04488108_0964"/>
<evidence type="ECO:0000313" key="3">
    <source>
        <dbReference type="Proteomes" id="UP000184609"/>
    </source>
</evidence>
<dbReference type="Gene3D" id="3.40.50.1240">
    <property type="entry name" value="Phosphoglycerate mutase-like"/>
    <property type="match status" value="1"/>
</dbReference>
<evidence type="ECO:0000313" key="2">
    <source>
        <dbReference type="EMBL" id="SHO60693.1"/>
    </source>
</evidence>
<sequence length="155" mass="17404">MKKLILIRHGEAGFSDGTDFQRQLTKFGIEKVNRVGKTLQIQYPEIDFMYCSLAQRTRETAEILSSHVLIKAFDLQKSIYEGDLGSMMGLIENIPEIAESCLIVGHNPIISLLLATLTYNSYQNMTPGTLAIIEFEFDSWKLISSGTGILREIIS</sequence>
<dbReference type="RefSeq" id="WP_073570583.1">
    <property type="nucleotide sequence ID" value="NZ_FRXN01000001.1"/>
</dbReference>
<evidence type="ECO:0000256" key="1">
    <source>
        <dbReference type="PIRSR" id="PIRSR613078-2"/>
    </source>
</evidence>
<dbReference type="EMBL" id="FRXN01000001">
    <property type="protein sequence ID" value="SHO60693.1"/>
    <property type="molecule type" value="Genomic_DNA"/>
</dbReference>
<proteinExistence type="predicted"/>
<dbReference type="Pfam" id="PF00300">
    <property type="entry name" value="His_Phos_1"/>
    <property type="match status" value="1"/>
</dbReference>
<dbReference type="SMART" id="SM00855">
    <property type="entry name" value="PGAM"/>
    <property type="match status" value="1"/>
</dbReference>
<dbReference type="Proteomes" id="UP000184609">
    <property type="component" value="Unassembled WGS sequence"/>
</dbReference>
<dbReference type="OrthoDB" id="9810154at2"/>
<name>A0A1M7Z6Y8_9BACT</name>
<protein>
    <submittedName>
        <fullName evidence="2">Phosphohistidine phosphatase, SixA</fullName>
    </submittedName>
</protein>
<feature type="binding site" evidence="1">
    <location>
        <position position="56"/>
    </location>
    <ligand>
        <name>substrate</name>
    </ligand>
</feature>